<keyword evidence="1" id="KW-0479">Metal-binding</keyword>
<feature type="domain" description="Plastocyanin-like" evidence="5">
    <location>
        <begin position="121"/>
        <end position="208"/>
    </location>
</feature>
<dbReference type="Proteomes" id="UP000181917">
    <property type="component" value="Unassembled WGS sequence"/>
</dbReference>
<keyword evidence="6" id="KW-0167">Capsid protein</keyword>
<dbReference type="GO" id="GO:0016491">
    <property type="term" value="F:oxidoreductase activity"/>
    <property type="evidence" value="ECO:0007669"/>
    <property type="project" value="UniProtKB-KW"/>
</dbReference>
<dbReference type="OrthoDB" id="345021at2"/>
<reference evidence="6 7" key="1">
    <citation type="submission" date="2016-10" db="EMBL/GenBank/DDBJ databases">
        <authorList>
            <person name="de Groot N.N."/>
        </authorList>
    </citation>
    <scope>NUCLEOTIDE SEQUENCE [LARGE SCALE GENOMIC DNA]</scope>
    <source>
        <strain evidence="6 7">DSM 20117</strain>
    </source>
</reference>
<dbReference type="STRING" id="37928.SAMN04489742_2343"/>
<dbReference type="SUPFAM" id="SSF49503">
    <property type="entry name" value="Cupredoxins"/>
    <property type="match status" value="3"/>
</dbReference>
<dbReference type="AlphaFoldDB" id="A0A1H1DAE0"/>
<keyword evidence="6" id="KW-0132">Cell division</keyword>
<evidence type="ECO:0000313" key="7">
    <source>
        <dbReference type="Proteomes" id="UP000181917"/>
    </source>
</evidence>
<dbReference type="RefSeq" id="WP_083339713.1">
    <property type="nucleotide sequence ID" value="NZ_CP018863.1"/>
</dbReference>
<keyword evidence="7" id="KW-1185">Reference proteome</keyword>
<sequence>MGNGLFNLVRRGTAPATNVRTGSTGSAGVLDLFINEGFLPMVDGALVYHRGFGDRQTAPSDPNPSLRIAPRIFTRSGKVVESRTYPLGRPLPPHGRPAPERPDPQEEYYYLPKRRYWASYFPERTIIAEVGSTIRLRIHNRLSQSHELMFHGAGANRGDVTSGSIRPGGTGKLDLKAPAPGTYLYTDPTNGAVERTLGLYGALVVIDPARAWHLGPNGPEFERQWLWMCHNVVPEWASVASRGGKLDSIGTDVSPRYFNLNDQAGFRSLGVSDDPELNEEREEDSLPSGFPRLTDVRNFSQSPATGTVRTGQLIRMVNAGIVGHQLHYHGNHVWAVRENGRDFPRERGRVMADGHVSLQQWEDTVALSPLERKEAILPMVRPPDCVDAVWEARKEDWRYPMHCHAEPSQTAAGGLYPGGLVADWVLAGEQEAEAHHKYESQVDFASDQPHEGSPETLFRQRPDVSMTFDFFGRELEFPDGAEHDVWSFATDSKDRGLPGPLARFTEGEIFHGTIEPSKRVHTIHWHGIEPDPRNDGVGHTSFEVTGDYTYQLRPDVGEAGNPNRGGSGTYFYHCHVNTPLHVQMGMFGVVIVDPAIDRVKPPKRGTRRAFVDGPEYDIATETVLLPYSVDPSWHEMNHAEGLSGEDAGLNRFKAKHFYTLGGVIPKRPGGRRVWAFSSMKANTKQSGLAPTLVRMVNVDYFPTLTEFTDMKGKPVAMADLIAHDGRPFRNTANPNGPSEPVWSSKYPLRTSKIASGAAEKYDFLLRPPARGEYLMHIKFLSWVPGQVRATKTITINAV</sequence>
<gene>
    <name evidence="6" type="ORF">SAMN04489742_2343</name>
</gene>
<organism evidence="6 7">
    <name type="scientific">Crystallibacter crystallopoietes</name>
    <dbReference type="NCBI Taxonomy" id="37928"/>
    <lineage>
        <taxon>Bacteria</taxon>
        <taxon>Bacillati</taxon>
        <taxon>Actinomycetota</taxon>
        <taxon>Actinomycetes</taxon>
        <taxon>Micrococcales</taxon>
        <taxon>Micrococcaceae</taxon>
        <taxon>Crystallibacter</taxon>
    </lineage>
</organism>
<dbReference type="PANTHER" id="PTHR11709:SF394">
    <property type="entry name" value="FI03373P-RELATED"/>
    <property type="match status" value="1"/>
</dbReference>
<dbReference type="InterPro" id="IPR011707">
    <property type="entry name" value="Cu-oxidase-like_N"/>
</dbReference>
<keyword evidence="6" id="KW-0131">Cell cycle</keyword>
<evidence type="ECO:0000256" key="1">
    <source>
        <dbReference type="ARBA" id="ARBA00022723"/>
    </source>
</evidence>
<feature type="region of interest" description="Disordered" evidence="4">
    <location>
        <begin position="269"/>
        <end position="292"/>
    </location>
</feature>
<dbReference type="GO" id="GO:0051301">
    <property type="term" value="P:cell division"/>
    <property type="evidence" value="ECO:0007669"/>
    <property type="project" value="UniProtKB-KW"/>
</dbReference>
<evidence type="ECO:0000256" key="3">
    <source>
        <dbReference type="ARBA" id="ARBA00023008"/>
    </source>
</evidence>
<dbReference type="Pfam" id="PF07732">
    <property type="entry name" value="Cu-oxidase_3"/>
    <property type="match status" value="2"/>
</dbReference>
<evidence type="ECO:0000256" key="2">
    <source>
        <dbReference type="ARBA" id="ARBA00023002"/>
    </source>
</evidence>
<evidence type="ECO:0000256" key="4">
    <source>
        <dbReference type="SAM" id="MobiDB-lite"/>
    </source>
</evidence>
<dbReference type="EMBL" id="FNKH01000002">
    <property type="protein sequence ID" value="SDQ73432.1"/>
    <property type="molecule type" value="Genomic_DNA"/>
</dbReference>
<keyword evidence="3" id="KW-0186">Copper</keyword>
<feature type="domain" description="Plastocyanin-like" evidence="5">
    <location>
        <begin position="519"/>
        <end position="594"/>
    </location>
</feature>
<dbReference type="GO" id="GO:0005507">
    <property type="term" value="F:copper ion binding"/>
    <property type="evidence" value="ECO:0007669"/>
    <property type="project" value="InterPro"/>
</dbReference>
<proteinExistence type="predicted"/>
<protein>
    <submittedName>
        <fullName evidence="6">Multicopper oxidase with three cupredoxin domains (Includes cell division protein FtsP and spore coat protein CotA)</fullName>
    </submittedName>
</protein>
<dbReference type="InterPro" id="IPR008972">
    <property type="entry name" value="Cupredoxin"/>
</dbReference>
<dbReference type="InterPro" id="IPR045087">
    <property type="entry name" value="Cu-oxidase_fam"/>
</dbReference>
<feature type="compositionally biased region" description="Acidic residues" evidence="4">
    <location>
        <begin position="273"/>
        <end position="285"/>
    </location>
</feature>
<evidence type="ECO:0000259" key="5">
    <source>
        <dbReference type="Pfam" id="PF07732"/>
    </source>
</evidence>
<dbReference type="PANTHER" id="PTHR11709">
    <property type="entry name" value="MULTI-COPPER OXIDASE"/>
    <property type="match status" value="1"/>
</dbReference>
<dbReference type="Gene3D" id="2.60.40.420">
    <property type="entry name" value="Cupredoxins - blue copper proteins"/>
    <property type="match status" value="2"/>
</dbReference>
<accession>A0A1H1DAE0</accession>
<keyword evidence="6" id="KW-0946">Virion</keyword>
<evidence type="ECO:0000313" key="6">
    <source>
        <dbReference type="EMBL" id="SDQ73432.1"/>
    </source>
</evidence>
<keyword evidence="2" id="KW-0560">Oxidoreductase</keyword>
<feature type="region of interest" description="Disordered" evidence="4">
    <location>
        <begin position="83"/>
        <end position="105"/>
    </location>
</feature>
<name>A0A1H1DAE0_9MICC</name>